<evidence type="ECO:0000313" key="3">
    <source>
        <dbReference type="Proteomes" id="UP000006514"/>
    </source>
</evidence>
<accession>J0WKB1</accession>
<organism evidence="2 3">
    <name type="scientific">Auricularia subglabra (strain TFB-10046 / SS5)</name>
    <name type="common">White-rot fungus</name>
    <name type="synonym">Auricularia delicata (strain TFB10046)</name>
    <dbReference type="NCBI Taxonomy" id="717982"/>
    <lineage>
        <taxon>Eukaryota</taxon>
        <taxon>Fungi</taxon>
        <taxon>Dikarya</taxon>
        <taxon>Basidiomycota</taxon>
        <taxon>Agaricomycotina</taxon>
        <taxon>Agaricomycetes</taxon>
        <taxon>Auriculariales</taxon>
        <taxon>Auriculariaceae</taxon>
        <taxon>Auricularia</taxon>
    </lineage>
</organism>
<gene>
    <name evidence="2" type="ORF">AURDEDRAFT_132014</name>
</gene>
<feature type="coiled-coil region" evidence="1">
    <location>
        <begin position="91"/>
        <end position="125"/>
    </location>
</feature>
<keyword evidence="1" id="KW-0175">Coiled coil</keyword>
<dbReference type="EMBL" id="JH688692">
    <property type="protein sequence ID" value="EJD32743.1"/>
    <property type="molecule type" value="Genomic_DNA"/>
</dbReference>
<reference evidence="3" key="1">
    <citation type="journal article" date="2012" name="Science">
        <title>The Paleozoic origin of enzymatic lignin decomposition reconstructed from 31 fungal genomes.</title>
        <authorList>
            <person name="Floudas D."/>
            <person name="Binder M."/>
            <person name="Riley R."/>
            <person name="Barry K."/>
            <person name="Blanchette R.A."/>
            <person name="Henrissat B."/>
            <person name="Martinez A.T."/>
            <person name="Otillar R."/>
            <person name="Spatafora J.W."/>
            <person name="Yadav J.S."/>
            <person name="Aerts A."/>
            <person name="Benoit I."/>
            <person name="Boyd A."/>
            <person name="Carlson A."/>
            <person name="Copeland A."/>
            <person name="Coutinho P.M."/>
            <person name="de Vries R.P."/>
            <person name="Ferreira P."/>
            <person name="Findley K."/>
            <person name="Foster B."/>
            <person name="Gaskell J."/>
            <person name="Glotzer D."/>
            <person name="Gorecki P."/>
            <person name="Heitman J."/>
            <person name="Hesse C."/>
            <person name="Hori C."/>
            <person name="Igarashi K."/>
            <person name="Jurgens J.A."/>
            <person name="Kallen N."/>
            <person name="Kersten P."/>
            <person name="Kohler A."/>
            <person name="Kuees U."/>
            <person name="Kumar T.K.A."/>
            <person name="Kuo A."/>
            <person name="LaButti K."/>
            <person name="Larrondo L.F."/>
            <person name="Lindquist E."/>
            <person name="Ling A."/>
            <person name="Lombard V."/>
            <person name="Lucas S."/>
            <person name="Lundell T."/>
            <person name="Martin R."/>
            <person name="McLaughlin D.J."/>
            <person name="Morgenstern I."/>
            <person name="Morin E."/>
            <person name="Murat C."/>
            <person name="Nagy L.G."/>
            <person name="Nolan M."/>
            <person name="Ohm R.A."/>
            <person name="Patyshakuliyeva A."/>
            <person name="Rokas A."/>
            <person name="Ruiz-Duenas F.J."/>
            <person name="Sabat G."/>
            <person name="Salamov A."/>
            <person name="Samejima M."/>
            <person name="Schmutz J."/>
            <person name="Slot J.C."/>
            <person name="St John F."/>
            <person name="Stenlid J."/>
            <person name="Sun H."/>
            <person name="Sun S."/>
            <person name="Syed K."/>
            <person name="Tsang A."/>
            <person name="Wiebenga A."/>
            <person name="Young D."/>
            <person name="Pisabarro A."/>
            <person name="Eastwood D.C."/>
            <person name="Martin F."/>
            <person name="Cullen D."/>
            <person name="Grigoriev I.V."/>
            <person name="Hibbett D.S."/>
        </authorList>
    </citation>
    <scope>NUCLEOTIDE SEQUENCE [LARGE SCALE GENOMIC DNA]</scope>
    <source>
        <strain evidence="3">TFB10046</strain>
    </source>
</reference>
<proteinExistence type="predicted"/>
<dbReference type="Proteomes" id="UP000006514">
    <property type="component" value="Unassembled WGS sequence"/>
</dbReference>
<name>J0WKB1_AURST</name>
<dbReference type="InParanoid" id="J0WKB1"/>
<sequence>MTKWKPVDRTPVSEEEPRTVIVPGAEIFTLSQKIKLSEYHLQSLDPIKEQRDLSNEEVLAEAEKKLAALVHNFITADLKEQGYLNWATSALERVKKNGERTRKELKASKNLRSELLRKLEKKKQK</sequence>
<protein>
    <submittedName>
        <fullName evidence="2">Uncharacterized protein</fullName>
    </submittedName>
</protein>
<keyword evidence="3" id="KW-1185">Reference proteome</keyword>
<dbReference type="AlphaFoldDB" id="J0WKB1"/>
<evidence type="ECO:0000256" key="1">
    <source>
        <dbReference type="SAM" id="Coils"/>
    </source>
</evidence>
<evidence type="ECO:0000313" key="2">
    <source>
        <dbReference type="EMBL" id="EJD32743.1"/>
    </source>
</evidence>
<dbReference type="KEGG" id="adl:AURDEDRAFT_132014"/>